<dbReference type="Proteomes" id="UP000310477">
    <property type="component" value="Unassembled WGS sequence"/>
</dbReference>
<feature type="transmembrane region" description="Helical" evidence="1">
    <location>
        <begin position="85"/>
        <end position="105"/>
    </location>
</feature>
<dbReference type="AlphaFoldDB" id="A0A4U1CDT2"/>
<organism evidence="2 3">
    <name type="scientific">Pedobacter cryotolerans</name>
    <dbReference type="NCBI Taxonomy" id="2571270"/>
    <lineage>
        <taxon>Bacteria</taxon>
        <taxon>Pseudomonadati</taxon>
        <taxon>Bacteroidota</taxon>
        <taxon>Sphingobacteriia</taxon>
        <taxon>Sphingobacteriales</taxon>
        <taxon>Sphingobacteriaceae</taxon>
        <taxon>Pedobacter</taxon>
    </lineage>
</organism>
<dbReference type="RefSeq" id="WP_136873215.1">
    <property type="nucleotide sequence ID" value="NZ_SWBO01000001.1"/>
</dbReference>
<keyword evidence="1" id="KW-1133">Transmembrane helix</keyword>
<dbReference type="OrthoDB" id="796197at2"/>
<protein>
    <recommendedName>
        <fullName evidence="4">Zinc-finger domain-containing protein</fullName>
    </recommendedName>
</protein>
<name>A0A4U1CDT2_9SPHI</name>
<evidence type="ECO:0000313" key="2">
    <source>
        <dbReference type="EMBL" id="TKC03020.1"/>
    </source>
</evidence>
<keyword evidence="1" id="KW-0812">Transmembrane</keyword>
<reference evidence="2 3" key="1">
    <citation type="submission" date="2019-04" db="EMBL/GenBank/DDBJ databases">
        <title>Pedobacter sp. AR-2-6 sp. nov., isolated from Arctic soil.</title>
        <authorList>
            <person name="Dahal R.H."/>
            <person name="Kim D.-U."/>
        </authorList>
    </citation>
    <scope>NUCLEOTIDE SEQUENCE [LARGE SCALE GENOMIC DNA]</scope>
    <source>
        <strain evidence="2 3">AR-2-6</strain>
    </source>
</reference>
<keyword evidence="1" id="KW-0472">Membrane</keyword>
<evidence type="ECO:0000313" key="3">
    <source>
        <dbReference type="Proteomes" id="UP000310477"/>
    </source>
</evidence>
<evidence type="ECO:0008006" key="4">
    <source>
        <dbReference type="Google" id="ProtNLM"/>
    </source>
</evidence>
<dbReference type="EMBL" id="SWBO01000001">
    <property type="protein sequence ID" value="TKC03020.1"/>
    <property type="molecule type" value="Genomic_DNA"/>
</dbReference>
<feature type="transmembrane region" description="Helical" evidence="1">
    <location>
        <begin position="133"/>
        <end position="153"/>
    </location>
</feature>
<sequence length="163" mass="18854">MNKIEEQLWNYIDGNCTAEERHQIEAELLANEHYQKIYQELLAVNAALNHLEFEEPSMSFSRNVMEQINLEIKPIALKTKVDNRIVYSIMAFFLVSMLGIVGYVISQSDFSLSASFSKINFQFDTEKLITPTFFKAFLMIDVVLVLLFIDNYLRKGLTQKKGV</sequence>
<accession>A0A4U1CDT2</accession>
<keyword evidence="3" id="KW-1185">Reference proteome</keyword>
<proteinExistence type="predicted"/>
<comment type="caution">
    <text evidence="2">The sequence shown here is derived from an EMBL/GenBank/DDBJ whole genome shotgun (WGS) entry which is preliminary data.</text>
</comment>
<evidence type="ECO:0000256" key="1">
    <source>
        <dbReference type="SAM" id="Phobius"/>
    </source>
</evidence>
<gene>
    <name evidence="2" type="ORF">FA045_00180</name>
</gene>